<sequence>MLQFHRSVPLVRRTPSSVQFGVDDPVLIDGLTEDDLDLIDRLCRGCDSAEYLDAADRAGLTRTRALSLLDLLTEAGVLSPPEAASGGSIVRDFAESYAALHGVGPVAAASAIRSRPVIVLGHDPRIVSEALTEAGFDTIVVESADQAIEAGAEHRMTVLISRLTANIGDSSRLFAEDADHLLVRVGDQRADIVPIRPGVTPCATCAVLHTRDEDDGWFEGWRQLAARSRHALVDPLLIRAAATETARMLRAAAVGLAEFGPVVRIDARTGRRAQEAVAFHPDCDCRIPLSPNGAPGPVREARVRTARA</sequence>
<dbReference type="EMBL" id="FXZM01000014">
    <property type="protein sequence ID" value="SMY12933.1"/>
    <property type="molecule type" value="Genomic_DNA"/>
</dbReference>
<dbReference type="OrthoDB" id="4426339at2"/>
<protein>
    <recommendedName>
        <fullName evidence="3">Bacteriocin biosynthesis cyclodehydratase domain-containing protein</fullName>
    </recommendedName>
</protein>
<proteinExistence type="predicted"/>
<accession>A0A2H1L925</accession>
<evidence type="ECO:0000313" key="2">
    <source>
        <dbReference type="Proteomes" id="UP000234462"/>
    </source>
</evidence>
<keyword evidence="2" id="KW-1185">Reference proteome</keyword>
<dbReference type="AlphaFoldDB" id="A0A2H1L925"/>
<dbReference type="Gene3D" id="3.40.50.720">
    <property type="entry name" value="NAD(P)-binding Rossmann-like Domain"/>
    <property type="match status" value="1"/>
</dbReference>
<reference evidence="2" key="1">
    <citation type="submission" date="2017-03" db="EMBL/GenBank/DDBJ databases">
        <authorList>
            <person name="Monnet C."/>
        </authorList>
    </citation>
    <scope>NUCLEOTIDE SEQUENCE [LARGE SCALE GENOMIC DNA]</scope>
    <source>
        <strain evidence="2">SJ5-8</strain>
    </source>
</reference>
<organism evidence="1 2">
    <name type="scientific">Brevibacterium jeotgali</name>
    <dbReference type="NCBI Taxonomy" id="1262550"/>
    <lineage>
        <taxon>Bacteria</taxon>
        <taxon>Bacillati</taxon>
        <taxon>Actinomycetota</taxon>
        <taxon>Actinomycetes</taxon>
        <taxon>Micrococcales</taxon>
        <taxon>Brevibacteriaceae</taxon>
        <taxon>Brevibacterium</taxon>
    </lineage>
</organism>
<name>A0A2H1L925_9MICO</name>
<evidence type="ECO:0000313" key="1">
    <source>
        <dbReference type="EMBL" id="SMY12933.1"/>
    </source>
</evidence>
<gene>
    <name evidence="1" type="ORF">BJEO58_02541</name>
</gene>
<dbReference type="Proteomes" id="UP000234462">
    <property type="component" value="Unassembled WGS sequence"/>
</dbReference>
<evidence type="ECO:0008006" key="3">
    <source>
        <dbReference type="Google" id="ProtNLM"/>
    </source>
</evidence>
<dbReference type="RefSeq" id="WP_101589858.1">
    <property type="nucleotide sequence ID" value="NZ_FXZM01000014.1"/>
</dbReference>